<keyword evidence="1" id="KW-0479">Metal-binding</keyword>
<dbReference type="SMART" id="SM00910">
    <property type="entry name" value="HIRAN"/>
    <property type="match status" value="1"/>
</dbReference>
<dbReference type="Gene3D" id="3.30.870.10">
    <property type="entry name" value="Endonuclease Chain A"/>
    <property type="match status" value="2"/>
</dbReference>
<evidence type="ECO:0000256" key="2">
    <source>
        <dbReference type="ARBA" id="ARBA00022801"/>
    </source>
</evidence>
<dbReference type="SUPFAM" id="SSF49879">
    <property type="entry name" value="SMAD/FHA domain"/>
    <property type="match status" value="1"/>
</dbReference>
<dbReference type="InterPro" id="IPR008984">
    <property type="entry name" value="SMAD_FHA_dom_sf"/>
</dbReference>
<dbReference type="Pfam" id="PF06087">
    <property type="entry name" value="Tyr-DNA_phospho"/>
    <property type="match status" value="2"/>
</dbReference>
<dbReference type="InterPro" id="IPR000253">
    <property type="entry name" value="FHA_dom"/>
</dbReference>
<dbReference type="PANTHER" id="PTHR12415">
    <property type="entry name" value="TYROSYL-DNA PHOSPHODIESTERASE 1"/>
    <property type="match status" value="1"/>
</dbReference>
<evidence type="ECO:0000313" key="5">
    <source>
        <dbReference type="RefSeq" id="XP_071903362.1"/>
    </source>
</evidence>
<dbReference type="InterPro" id="IPR014905">
    <property type="entry name" value="HIRAN"/>
</dbReference>
<dbReference type="CDD" id="cd00060">
    <property type="entry name" value="FHA"/>
    <property type="match status" value="1"/>
</dbReference>
<dbReference type="Pfam" id="PF00498">
    <property type="entry name" value="FHA"/>
    <property type="match status" value="1"/>
</dbReference>
<gene>
    <name evidence="5" type="primary">LOC113741391</name>
</gene>
<dbReference type="CDD" id="cd09122">
    <property type="entry name" value="PLDc_Tdp1_1"/>
    <property type="match status" value="1"/>
</dbReference>
<sequence length="1111" mass="123831">MNCHEINSMIVRSDSYHQTLRRHSFSLSSNPPKKPRIGTVCSASIFIKPLGLPLFSKTTQSPSKSFHLEPNKPYTIGRDYFCCDFLFIDRKISKSHCQILFNSSDKKVFLADGVFFGIDQIECSSRVRASLNGVFANGIRIRKGEVVELHGGDEILLSCGNGSDCNVVNRIGFFVERIVLSEEVVDRNVPNLMASGMSIDYGPVRLASNKLDVKAGFLLSMCRDILCSNDPISFMKKHANLDGKIRSSYSRRSGKKFISFLKSSGVKSSSEDRVHRLEVALSESPANCRDAVVNCYKGTIISSERNTGSQSFSFNENAEEKVDNYRLQQNNGVNVSGKPKALSLDCPRVADMALCDRSNVSQDKIEGGYVSPPGRKFYLNRLQFMGHCSSEAQDVVSLPELFYPVESLQRVFIATFTSDIPWFLSYCRIPAHLPITIACHNAERCWSSNPERRTSYPFTDFPRLVVVYPPFPEVIAFGKDRRKSGIACHHPKLFVLQREDTLRVVVTSANLVARQWNNVTNTVWWQDFPRSCTPDYGSLFNQSSLGGNNQDSKSDFGAQLAGFMASLVADVPSQAHWILELAKYSFKGALVHLVASVPGIHTPKSPYMLHSRHFLSGNKNMQKSSGRNLLGSVETSVVGMSHLFCTSVDSNGVKLKKLAAFLRKCSENAYGMSEIILRRETNILADVNAVSVLIPNPEEFSLGDCVQIGFLPRDVAQWVAPLSDDGFFAFSAYIYPKEVLRAALEGSYIKVQLILYVSQGPCFSGISNSLRCQQVSAICSLVSSIHRCVGLWRLQEVLAPYKWPEHLETDFLFGSSSIGSVNAQFVAAFSAASGKRAAQLSESEESDPHWGCWSASQELRNPSIKVIFPTIERVKTASCGILASKYILCFSQKTWQRLKNVGILHDAIPYPNERSGFPMHVKVKYPIRVIYKKKSDFVEKQVARRRFQSKTDASSFGWVYCGSHNFSAAAWGRPLPNTVDRKVNVNERNSSVLGSRIHICNYELGIIFTVPPSDKKDNGDEKHGNLDDIVLPFATPAPKYKPRDEPATAQAMREVLTEMEREMDAAIAISGECPDEEDEVLEAADFVTVEKEDEKAYAERLWSQVDSSESC</sequence>
<protein>
    <submittedName>
        <fullName evidence="5">Uncharacterized protein isoform X6</fullName>
    </submittedName>
</protein>
<dbReference type="SUPFAM" id="SSF56024">
    <property type="entry name" value="Phospholipase D/nuclease"/>
    <property type="match status" value="2"/>
</dbReference>
<accession>A0ABM4U7V6</accession>
<dbReference type="CDD" id="cd09123">
    <property type="entry name" value="PLDc_Tdp1_2"/>
    <property type="match status" value="1"/>
</dbReference>
<reference evidence="5" key="1">
    <citation type="submission" date="2025-08" db="UniProtKB">
        <authorList>
            <consortium name="RefSeq"/>
        </authorList>
    </citation>
    <scope>IDENTIFICATION</scope>
    <source>
        <tissue evidence="5">Leaves</tissue>
    </source>
</reference>
<evidence type="ECO:0000259" key="3">
    <source>
        <dbReference type="PROSITE" id="PS50006"/>
    </source>
</evidence>
<dbReference type="Proteomes" id="UP001652660">
    <property type="component" value="Chromosome 4e"/>
</dbReference>
<evidence type="ECO:0000256" key="1">
    <source>
        <dbReference type="ARBA" id="ARBA00022723"/>
    </source>
</evidence>
<dbReference type="Gene3D" id="3.30.70.2330">
    <property type="match status" value="1"/>
</dbReference>
<name>A0ABM4U7V6_COFAR</name>
<dbReference type="InterPro" id="IPR010347">
    <property type="entry name" value="Tdp1"/>
</dbReference>
<dbReference type="PANTHER" id="PTHR12415:SF3">
    <property type="entry name" value="OS04G0403400 PROTEIN"/>
    <property type="match status" value="1"/>
</dbReference>
<dbReference type="Pfam" id="PF08797">
    <property type="entry name" value="HIRAN"/>
    <property type="match status" value="1"/>
</dbReference>
<proteinExistence type="predicted"/>
<keyword evidence="4" id="KW-1185">Reference proteome</keyword>
<dbReference type="PROSITE" id="PS50006">
    <property type="entry name" value="FHA_DOMAIN"/>
    <property type="match status" value="1"/>
</dbReference>
<evidence type="ECO:0000313" key="4">
    <source>
        <dbReference type="Proteomes" id="UP001652660"/>
    </source>
</evidence>
<feature type="domain" description="FHA" evidence="3">
    <location>
        <begin position="74"/>
        <end position="141"/>
    </location>
</feature>
<dbReference type="Gene3D" id="2.60.200.20">
    <property type="match status" value="1"/>
</dbReference>
<dbReference type="RefSeq" id="XP_071903362.1">
    <property type="nucleotide sequence ID" value="XM_072047261.1"/>
</dbReference>
<dbReference type="GeneID" id="113741391"/>
<organism evidence="4 5">
    <name type="scientific">Coffea arabica</name>
    <name type="common">Arabian coffee</name>
    <dbReference type="NCBI Taxonomy" id="13443"/>
    <lineage>
        <taxon>Eukaryota</taxon>
        <taxon>Viridiplantae</taxon>
        <taxon>Streptophyta</taxon>
        <taxon>Embryophyta</taxon>
        <taxon>Tracheophyta</taxon>
        <taxon>Spermatophyta</taxon>
        <taxon>Magnoliopsida</taxon>
        <taxon>eudicotyledons</taxon>
        <taxon>Gunneridae</taxon>
        <taxon>Pentapetalae</taxon>
        <taxon>asterids</taxon>
        <taxon>lamiids</taxon>
        <taxon>Gentianales</taxon>
        <taxon>Rubiaceae</taxon>
        <taxon>Ixoroideae</taxon>
        <taxon>Gardenieae complex</taxon>
        <taxon>Bertiereae - Coffeeae clade</taxon>
        <taxon>Coffeeae</taxon>
        <taxon>Coffea</taxon>
    </lineage>
</organism>
<keyword evidence="2" id="KW-0378">Hydrolase</keyword>